<evidence type="ECO:0000313" key="2">
    <source>
        <dbReference type="Proteomes" id="UP001566132"/>
    </source>
</evidence>
<sequence length="149" mass="17678">MVFTNGEKTDMLRCFYLSNENCQQASNLYNNRTFLNLHVSLATFGSFEKPKNIRFRNAGNNEEEELNILAHFRAFPTTSTREATRELDISRHKIRKTLKKYGRKPYIVHLVQNLHPGDHQNRINFCNWVLNEGRQYLPFILWTDESKKK</sequence>
<protein>
    <submittedName>
        <fullName evidence="1">Uncharacterized protein</fullName>
    </submittedName>
</protein>
<name>A0ABD1EFV7_HYPHA</name>
<evidence type="ECO:0000313" key="1">
    <source>
        <dbReference type="EMBL" id="KAL1492559.1"/>
    </source>
</evidence>
<dbReference type="PANTHER" id="PTHR47326">
    <property type="entry name" value="TRANSPOSABLE ELEMENT TC3 TRANSPOSASE-LIKE PROTEIN"/>
    <property type="match status" value="1"/>
</dbReference>
<organism evidence="1 2">
    <name type="scientific">Hypothenemus hampei</name>
    <name type="common">Coffee berry borer</name>
    <dbReference type="NCBI Taxonomy" id="57062"/>
    <lineage>
        <taxon>Eukaryota</taxon>
        <taxon>Metazoa</taxon>
        <taxon>Ecdysozoa</taxon>
        <taxon>Arthropoda</taxon>
        <taxon>Hexapoda</taxon>
        <taxon>Insecta</taxon>
        <taxon>Pterygota</taxon>
        <taxon>Neoptera</taxon>
        <taxon>Endopterygota</taxon>
        <taxon>Coleoptera</taxon>
        <taxon>Polyphaga</taxon>
        <taxon>Cucujiformia</taxon>
        <taxon>Curculionidae</taxon>
        <taxon>Scolytinae</taxon>
        <taxon>Hypothenemus</taxon>
    </lineage>
</organism>
<dbReference type="AlphaFoldDB" id="A0ABD1EFV7"/>
<gene>
    <name evidence="1" type="ORF">ABEB36_010799</name>
</gene>
<keyword evidence="2" id="KW-1185">Reference proteome</keyword>
<reference evidence="1 2" key="1">
    <citation type="submission" date="2024-05" db="EMBL/GenBank/DDBJ databases">
        <title>Genetic variation in Jamaican populations of the coffee berry borer (Hypothenemus hampei).</title>
        <authorList>
            <person name="Errbii M."/>
            <person name="Myrie A."/>
        </authorList>
    </citation>
    <scope>NUCLEOTIDE SEQUENCE [LARGE SCALE GENOMIC DNA]</scope>
    <source>
        <strain evidence="1">JA-Hopewell-2020-01-JO</strain>
        <tissue evidence="1">Whole body</tissue>
    </source>
</reference>
<comment type="caution">
    <text evidence="1">The sequence shown here is derived from an EMBL/GenBank/DDBJ whole genome shotgun (WGS) entry which is preliminary data.</text>
</comment>
<accession>A0ABD1EFV7</accession>
<proteinExistence type="predicted"/>
<dbReference type="Proteomes" id="UP001566132">
    <property type="component" value="Unassembled WGS sequence"/>
</dbReference>
<dbReference type="PANTHER" id="PTHR47326:SF1">
    <property type="entry name" value="HTH PSQ-TYPE DOMAIN-CONTAINING PROTEIN"/>
    <property type="match status" value="1"/>
</dbReference>
<dbReference type="EMBL" id="JBDJPC010000008">
    <property type="protein sequence ID" value="KAL1492559.1"/>
    <property type="molecule type" value="Genomic_DNA"/>
</dbReference>